<dbReference type="Pfam" id="PF20730">
    <property type="entry name" value="YetF_N"/>
    <property type="match status" value="1"/>
</dbReference>
<protein>
    <submittedName>
        <fullName evidence="10">Uncharacterized membrane protein YcaP (DUF421 family)</fullName>
    </submittedName>
</protein>
<keyword evidence="3" id="KW-1003">Cell membrane</keyword>
<evidence type="ECO:0000256" key="2">
    <source>
        <dbReference type="ARBA" id="ARBA00006448"/>
    </source>
</evidence>
<keyword evidence="6 7" id="KW-0472">Membrane</keyword>
<organism evidence="10 11">
    <name type="scientific">Peptoniphilus stercorisuis</name>
    <dbReference type="NCBI Taxonomy" id="1436965"/>
    <lineage>
        <taxon>Bacteria</taxon>
        <taxon>Bacillati</taxon>
        <taxon>Bacillota</taxon>
        <taxon>Tissierellia</taxon>
        <taxon>Tissierellales</taxon>
        <taxon>Peptoniphilaceae</taxon>
        <taxon>Peptoniphilus</taxon>
    </lineage>
</organism>
<proteinExistence type="inferred from homology"/>
<comment type="similarity">
    <text evidence="2">Belongs to the UPF0702 family.</text>
</comment>
<keyword evidence="5 7" id="KW-1133">Transmembrane helix</keyword>
<gene>
    <name evidence="10" type="ORF">J2Z71_001623</name>
</gene>
<feature type="transmembrane region" description="Helical" evidence="7">
    <location>
        <begin position="7"/>
        <end position="23"/>
    </location>
</feature>
<comment type="subcellular location">
    <subcellularLocation>
        <location evidence="1">Cell membrane</location>
        <topology evidence="1">Multi-pass membrane protein</topology>
    </subcellularLocation>
</comment>
<dbReference type="InterPro" id="IPR023090">
    <property type="entry name" value="UPF0702_alpha/beta_dom_sf"/>
</dbReference>
<evidence type="ECO:0000256" key="1">
    <source>
        <dbReference type="ARBA" id="ARBA00004651"/>
    </source>
</evidence>
<evidence type="ECO:0000256" key="5">
    <source>
        <dbReference type="ARBA" id="ARBA00022989"/>
    </source>
</evidence>
<dbReference type="InterPro" id="IPR007353">
    <property type="entry name" value="DUF421"/>
</dbReference>
<evidence type="ECO:0000259" key="9">
    <source>
        <dbReference type="Pfam" id="PF20730"/>
    </source>
</evidence>
<reference evidence="10 11" key="1">
    <citation type="submission" date="2021-03" db="EMBL/GenBank/DDBJ databases">
        <title>Genomic Encyclopedia of Type Strains, Phase IV (KMG-IV): sequencing the most valuable type-strain genomes for metagenomic binning, comparative biology and taxonomic classification.</title>
        <authorList>
            <person name="Goeker M."/>
        </authorList>
    </citation>
    <scope>NUCLEOTIDE SEQUENCE [LARGE SCALE GENOMIC DNA]</scope>
    <source>
        <strain evidence="10 11">DSM 27563</strain>
    </source>
</reference>
<dbReference type="PANTHER" id="PTHR34582">
    <property type="entry name" value="UPF0702 TRANSMEMBRANE PROTEIN YCAP"/>
    <property type="match status" value="1"/>
</dbReference>
<evidence type="ECO:0000256" key="7">
    <source>
        <dbReference type="SAM" id="Phobius"/>
    </source>
</evidence>
<feature type="transmembrane region" description="Helical" evidence="7">
    <location>
        <begin position="56"/>
        <end position="75"/>
    </location>
</feature>
<keyword evidence="11" id="KW-1185">Reference proteome</keyword>
<evidence type="ECO:0000259" key="8">
    <source>
        <dbReference type="Pfam" id="PF04239"/>
    </source>
</evidence>
<dbReference type="Proteomes" id="UP001519306">
    <property type="component" value="Unassembled WGS sequence"/>
</dbReference>
<evidence type="ECO:0000313" key="11">
    <source>
        <dbReference type="Proteomes" id="UP001519306"/>
    </source>
</evidence>
<comment type="caution">
    <text evidence="10">The sequence shown here is derived from an EMBL/GenBank/DDBJ whole genome shotgun (WGS) entry which is preliminary data.</text>
</comment>
<dbReference type="EMBL" id="JAGGLJ010000019">
    <property type="protein sequence ID" value="MBP2026068.1"/>
    <property type="molecule type" value="Genomic_DNA"/>
</dbReference>
<feature type="domain" description="YetF-like N-terminal transmembrane" evidence="9">
    <location>
        <begin position="5"/>
        <end position="77"/>
    </location>
</feature>
<dbReference type="RefSeq" id="WP_210061937.1">
    <property type="nucleotide sequence ID" value="NZ_JAGGLJ010000019.1"/>
</dbReference>
<dbReference type="Pfam" id="PF04239">
    <property type="entry name" value="DUF421"/>
    <property type="match status" value="1"/>
</dbReference>
<evidence type="ECO:0000313" key="10">
    <source>
        <dbReference type="EMBL" id="MBP2026068.1"/>
    </source>
</evidence>
<sequence length="217" mass="25065">MDFKFMTIKLISAFIIILIYIKISGRKQLAPISPSDQISNMVIGGLMGNTIVSRDVSVFESTIIVLIWAFLQILIRHLKYRSGTITELLDGKRYMLMKDGVLLPEEFKKAKLSIMDFENNIHSQDVKSISEIRNAWFDPSGNITIDLKEERSQSNVLVFNGNIHKDTLNQLNIKEEDLKNILSLHNYKNIEELLCVEYYKKNIYVYTVNGNEILKME</sequence>
<name>A0ABS4KE81_9FIRM</name>
<dbReference type="PANTHER" id="PTHR34582:SF6">
    <property type="entry name" value="UPF0702 TRANSMEMBRANE PROTEIN YCAP"/>
    <property type="match status" value="1"/>
</dbReference>
<evidence type="ECO:0000256" key="6">
    <source>
        <dbReference type="ARBA" id="ARBA00023136"/>
    </source>
</evidence>
<evidence type="ECO:0000256" key="3">
    <source>
        <dbReference type="ARBA" id="ARBA00022475"/>
    </source>
</evidence>
<evidence type="ECO:0000256" key="4">
    <source>
        <dbReference type="ARBA" id="ARBA00022692"/>
    </source>
</evidence>
<dbReference type="Gene3D" id="3.30.240.20">
    <property type="entry name" value="bsu07140 like domains"/>
    <property type="match status" value="2"/>
</dbReference>
<keyword evidence="4 7" id="KW-0812">Transmembrane</keyword>
<dbReference type="InterPro" id="IPR048454">
    <property type="entry name" value="YetF_N"/>
</dbReference>
<accession>A0ABS4KE81</accession>
<feature type="domain" description="YetF C-terminal" evidence="8">
    <location>
        <begin position="83"/>
        <end position="198"/>
    </location>
</feature>